<feature type="domain" description="Cyclin C-terminal" evidence="10">
    <location>
        <begin position="298"/>
        <end position="425"/>
    </location>
</feature>
<dbReference type="InterPro" id="IPR036915">
    <property type="entry name" value="Cyclin-like_sf"/>
</dbReference>
<feature type="compositionally biased region" description="Basic residues" evidence="8">
    <location>
        <begin position="60"/>
        <end position="75"/>
    </location>
</feature>
<dbReference type="Proteomes" id="UP001497516">
    <property type="component" value="Chromosome 3"/>
</dbReference>
<dbReference type="Pfam" id="PF02984">
    <property type="entry name" value="Cyclin_C"/>
    <property type="match status" value="1"/>
</dbReference>
<dbReference type="InterPro" id="IPR013763">
    <property type="entry name" value="Cyclin-like_dom"/>
</dbReference>
<feature type="domain" description="Cyclin-like" evidence="9">
    <location>
        <begin position="302"/>
        <end position="392"/>
    </location>
</feature>
<accession>A0AAV2E136</accession>
<dbReference type="FunFam" id="1.10.472.10:FF:000013">
    <property type="entry name" value="Cyclin A1"/>
    <property type="match status" value="1"/>
</dbReference>
<dbReference type="InterPro" id="IPR004367">
    <property type="entry name" value="Cyclin_C-dom"/>
</dbReference>
<evidence type="ECO:0000256" key="2">
    <source>
        <dbReference type="ARBA" id="ARBA00011177"/>
    </source>
</evidence>
<proteinExistence type="inferred from homology"/>
<dbReference type="SMART" id="SM01332">
    <property type="entry name" value="Cyclin_C"/>
    <property type="match status" value="1"/>
</dbReference>
<evidence type="ECO:0000256" key="6">
    <source>
        <dbReference type="ARBA" id="ARBA00032263"/>
    </source>
</evidence>
<dbReference type="SUPFAM" id="SSF47954">
    <property type="entry name" value="Cyclin-like"/>
    <property type="match status" value="2"/>
</dbReference>
<gene>
    <name evidence="11" type="ORF">LTRI10_LOCUS21138</name>
</gene>
<evidence type="ECO:0000313" key="12">
    <source>
        <dbReference type="Proteomes" id="UP001497516"/>
    </source>
</evidence>
<keyword evidence="5" id="KW-0131">Cell cycle</keyword>
<evidence type="ECO:0000259" key="9">
    <source>
        <dbReference type="SMART" id="SM00385"/>
    </source>
</evidence>
<feature type="domain" description="Cyclin-like" evidence="9">
    <location>
        <begin position="205"/>
        <end position="289"/>
    </location>
</feature>
<organism evidence="11 12">
    <name type="scientific">Linum trigynum</name>
    <dbReference type="NCBI Taxonomy" id="586398"/>
    <lineage>
        <taxon>Eukaryota</taxon>
        <taxon>Viridiplantae</taxon>
        <taxon>Streptophyta</taxon>
        <taxon>Embryophyta</taxon>
        <taxon>Tracheophyta</taxon>
        <taxon>Spermatophyta</taxon>
        <taxon>Magnoliopsida</taxon>
        <taxon>eudicotyledons</taxon>
        <taxon>Gunneridae</taxon>
        <taxon>Pentapetalae</taxon>
        <taxon>rosids</taxon>
        <taxon>fabids</taxon>
        <taxon>Malpighiales</taxon>
        <taxon>Linaceae</taxon>
        <taxon>Linum</taxon>
    </lineage>
</organism>
<dbReference type="InterPro" id="IPR039361">
    <property type="entry name" value="Cyclin"/>
</dbReference>
<dbReference type="FunFam" id="1.10.472.10:FF:000167">
    <property type="entry name" value="Mitotic cyclin 6"/>
    <property type="match status" value="1"/>
</dbReference>
<name>A0AAV2E136_9ROSI</name>
<keyword evidence="12" id="KW-1185">Reference proteome</keyword>
<dbReference type="EMBL" id="OZ034816">
    <property type="protein sequence ID" value="CAL1379631.1"/>
    <property type="molecule type" value="Genomic_DNA"/>
</dbReference>
<evidence type="ECO:0000256" key="4">
    <source>
        <dbReference type="ARBA" id="ARBA00023127"/>
    </source>
</evidence>
<dbReference type="PROSITE" id="PS00292">
    <property type="entry name" value="CYCLINS"/>
    <property type="match status" value="1"/>
</dbReference>
<reference evidence="11 12" key="1">
    <citation type="submission" date="2024-04" db="EMBL/GenBank/DDBJ databases">
        <authorList>
            <person name="Fracassetti M."/>
        </authorList>
    </citation>
    <scope>NUCLEOTIDE SEQUENCE [LARGE SCALE GENOMIC DNA]</scope>
</reference>
<evidence type="ECO:0000256" key="5">
    <source>
        <dbReference type="ARBA" id="ARBA00023306"/>
    </source>
</evidence>
<dbReference type="GO" id="GO:0051301">
    <property type="term" value="P:cell division"/>
    <property type="evidence" value="ECO:0007669"/>
    <property type="project" value="UniProtKB-KW"/>
</dbReference>
<comment type="similarity">
    <text evidence="1">Belongs to the cyclin family. Cyclin AB subfamily.</text>
</comment>
<dbReference type="InterPro" id="IPR048258">
    <property type="entry name" value="Cyclins_cyclin-box"/>
</dbReference>
<keyword evidence="4 7" id="KW-0195">Cyclin</keyword>
<sequence length="432" mass="48424">MATKTEESIVVVLYQDYDHGGGGNLGGGLAFCKHRASPANGDREEGNQCMLWSESSPTRIHVKANKRKQKSKRKASPPDSPRLLKKRPPLTELTNIAPNSIHERKHSSASPPPSTAPVAIVDDQHLDCDDGMMGSYLKGINQSDPESEISASSVASSQGFELRKWSSMYKHLRSLEVKHNSRPIANYVETVQKDIQANMRQVLVDWLVEVAEEYKLVSDTIYLSVSYLDRYLSSECVGRNKLQLLGVSCMLIASKYEDLNPPRVEDFCYITDNTYTKKEVLDMETDVLKCLKFDTRSPTAKTFLRILTRAAQDKDSSNDGDIRLDYLSSYLCELSLLEYACVRFLPSVVAASAVFLSRFIIHPEQHPWSSSLQLNSGYDPADLKDCVFAIHGFAVNIKGSYLRGVRDKFTQHKFKHVAATLVPPPEIPLELF</sequence>
<dbReference type="Gene3D" id="1.10.472.10">
    <property type="entry name" value="Cyclin-like"/>
    <property type="match status" value="2"/>
</dbReference>
<dbReference type="PANTHER" id="PTHR10177">
    <property type="entry name" value="CYCLINS"/>
    <property type="match status" value="1"/>
</dbReference>
<evidence type="ECO:0000256" key="7">
    <source>
        <dbReference type="RuleBase" id="RU000383"/>
    </source>
</evidence>
<evidence type="ECO:0000313" key="11">
    <source>
        <dbReference type="EMBL" id="CAL1379631.1"/>
    </source>
</evidence>
<dbReference type="AlphaFoldDB" id="A0AAV2E136"/>
<dbReference type="SMART" id="SM00385">
    <property type="entry name" value="CYCLIN"/>
    <property type="match status" value="2"/>
</dbReference>
<comment type="subunit">
    <text evidence="2">Interacts with the CDC2 protein kinase to form a serine/threonine kinase holoenzyme complex also known as maturation promoting factor (MPF). The cyclin subunit imparts substrate specificity to the complex.</text>
</comment>
<dbReference type="InterPro" id="IPR006671">
    <property type="entry name" value="Cyclin_N"/>
</dbReference>
<protein>
    <recommendedName>
        <fullName evidence="6">B-like cyclin</fullName>
    </recommendedName>
</protein>
<keyword evidence="3" id="KW-0132">Cell division</keyword>
<evidence type="ECO:0000256" key="3">
    <source>
        <dbReference type="ARBA" id="ARBA00022618"/>
    </source>
</evidence>
<evidence type="ECO:0000256" key="1">
    <source>
        <dbReference type="ARBA" id="ARBA00006955"/>
    </source>
</evidence>
<evidence type="ECO:0000256" key="8">
    <source>
        <dbReference type="SAM" id="MobiDB-lite"/>
    </source>
</evidence>
<dbReference type="Pfam" id="PF00134">
    <property type="entry name" value="Cyclin_N"/>
    <property type="match status" value="1"/>
</dbReference>
<feature type="region of interest" description="Disordered" evidence="8">
    <location>
        <begin position="54"/>
        <end position="115"/>
    </location>
</feature>
<evidence type="ECO:0000259" key="10">
    <source>
        <dbReference type="SMART" id="SM01332"/>
    </source>
</evidence>